<dbReference type="RefSeq" id="WP_386676718.1">
    <property type="nucleotide sequence ID" value="NZ_JBHLTG010000015.1"/>
</dbReference>
<feature type="domain" description="VIT" evidence="2">
    <location>
        <begin position="35"/>
        <end position="163"/>
    </location>
</feature>
<dbReference type="Proteomes" id="UP001589896">
    <property type="component" value="Unassembled WGS sequence"/>
</dbReference>
<dbReference type="PROSITE" id="PS51468">
    <property type="entry name" value="VIT"/>
    <property type="match status" value="1"/>
</dbReference>
<proteinExistence type="predicted"/>
<evidence type="ECO:0000313" key="4">
    <source>
        <dbReference type="Proteomes" id="UP001589896"/>
    </source>
</evidence>
<comment type="caution">
    <text evidence="3">The sequence shown here is derived from an EMBL/GenBank/DDBJ whole genome shotgun (WGS) entry which is preliminary data.</text>
</comment>
<evidence type="ECO:0000259" key="2">
    <source>
        <dbReference type="PROSITE" id="PS51468"/>
    </source>
</evidence>
<dbReference type="EMBL" id="JBHLTG010000015">
    <property type="protein sequence ID" value="MFC0682576.1"/>
    <property type="molecule type" value="Genomic_DNA"/>
</dbReference>
<feature type="chain" id="PRO_5046870133" evidence="1">
    <location>
        <begin position="29"/>
        <end position="434"/>
    </location>
</feature>
<gene>
    <name evidence="3" type="ORF">ACFFGH_32505</name>
</gene>
<feature type="signal peptide" evidence="1">
    <location>
        <begin position="1"/>
        <end position="28"/>
    </location>
</feature>
<evidence type="ECO:0000313" key="3">
    <source>
        <dbReference type="EMBL" id="MFC0682576.1"/>
    </source>
</evidence>
<organism evidence="3 4">
    <name type="scientific">Lysobacter korlensis</name>
    <dbReference type="NCBI Taxonomy" id="553636"/>
    <lineage>
        <taxon>Bacteria</taxon>
        <taxon>Pseudomonadati</taxon>
        <taxon>Pseudomonadota</taxon>
        <taxon>Gammaproteobacteria</taxon>
        <taxon>Lysobacterales</taxon>
        <taxon>Lysobacteraceae</taxon>
        <taxon>Lysobacter</taxon>
    </lineage>
</organism>
<sequence>MDSKRNWNMRAILAALTLAALIPSAGLAQRTQLIAVPTLMQVEGDERPVELESALLTVEPAAGMARTTIEMEFRNPNSRVLEGNLQFPLQPGQQVVGFALDVGGRMREAVPVEKERGRQVFEAIEREGVDPGLLEQTQGEFFRLRVYPFAPGGTRRVRVELVEPLKQIEGASAVTLPLAFAARLENLELRARSAQAPRVDGVPGNPKAAPASAGLHRFVLSRASIGSSRGVTLLFPSSPAPAVQVQSHGGERYFVAEVPVDVKSRPRALPARIGLVWDSSMSGAKRAHDLELALLDRYFASARTLDVDLIRLRNVAEPARRFRIEGGNWSELRRELESTVYDGATSTDGWAPDASVPEYLLFSDGLFNYGQAPFPGFGAGQRLYAVQAGAAGDSTRLAGLAHARHGRLVRLDSRKDLDDAARDLLHEQTRLVAV</sequence>
<name>A0ABV6S0K9_9GAMM</name>
<reference evidence="3 4" key="1">
    <citation type="submission" date="2024-09" db="EMBL/GenBank/DDBJ databases">
        <authorList>
            <person name="Sun Q."/>
            <person name="Mori K."/>
        </authorList>
    </citation>
    <scope>NUCLEOTIDE SEQUENCE [LARGE SCALE GENOMIC DNA]</scope>
    <source>
        <strain evidence="3 4">KCTC 23076</strain>
    </source>
</reference>
<keyword evidence="1" id="KW-0732">Signal</keyword>
<dbReference type="Pfam" id="PF08487">
    <property type="entry name" value="VIT"/>
    <property type="match status" value="1"/>
</dbReference>
<protein>
    <submittedName>
        <fullName evidence="3">VIT domain-containing protein</fullName>
    </submittedName>
</protein>
<dbReference type="InterPro" id="IPR013694">
    <property type="entry name" value="VIT"/>
</dbReference>
<accession>A0ABV6S0K9</accession>
<evidence type="ECO:0000256" key="1">
    <source>
        <dbReference type="SAM" id="SignalP"/>
    </source>
</evidence>
<keyword evidence="4" id="KW-1185">Reference proteome</keyword>